<dbReference type="Proteomes" id="UP001447188">
    <property type="component" value="Unassembled WGS sequence"/>
</dbReference>
<reference evidence="2 3" key="1">
    <citation type="submission" date="2024-02" db="EMBL/GenBank/DDBJ databases">
        <title>Discinaceae phylogenomics.</title>
        <authorList>
            <person name="Dirks A.C."/>
            <person name="James T.Y."/>
        </authorList>
    </citation>
    <scope>NUCLEOTIDE SEQUENCE [LARGE SCALE GENOMIC DNA]</scope>
    <source>
        <strain evidence="2 3">ACD0624</strain>
    </source>
</reference>
<feature type="region of interest" description="Disordered" evidence="1">
    <location>
        <begin position="1"/>
        <end position="20"/>
    </location>
</feature>
<organism evidence="2 3">
    <name type="scientific">Discina gigas</name>
    <dbReference type="NCBI Taxonomy" id="1032678"/>
    <lineage>
        <taxon>Eukaryota</taxon>
        <taxon>Fungi</taxon>
        <taxon>Dikarya</taxon>
        <taxon>Ascomycota</taxon>
        <taxon>Pezizomycotina</taxon>
        <taxon>Pezizomycetes</taxon>
        <taxon>Pezizales</taxon>
        <taxon>Discinaceae</taxon>
        <taxon>Discina</taxon>
    </lineage>
</organism>
<accession>A0ABR3GKZ3</accession>
<dbReference type="Pfam" id="PF19086">
    <property type="entry name" value="Terpene_syn_C_2"/>
    <property type="match status" value="1"/>
</dbReference>
<dbReference type="EMBL" id="JBBBZM010000048">
    <property type="protein sequence ID" value="KAL0636556.1"/>
    <property type="molecule type" value="Genomic_DNA"/>
</dbReference>
<comment type="caution">
    <text evidence="2">The sequence shown here is derived from an EMBL/GenBank/DDBJ whole genome shotgun (WGS) entry which is preliminary data.</text>
</comment>
<gene>
    <name evidence="2" type="ORF">Q9L58_004512</name>
</gene>
<feature type="compositionally biased region" description="Polar residues" evidence="1">
    <location>
        <begin position="105"/>
        <end position="117"/>
    </location>
</feature>
<dbReference type="SUPFAM" id="SSF48576">
    <property type="entry name" value="Terpenoid synthases"/>
    <property type="match status" value="1"/>
</dbReference>
<sequence length="683" mass="76023">MESVTNRSSPTLGMSATGNILPSRSRSFRIASPWSEFHPNRTPNGSAKAPGKYLDGGKQISIFATVVEVSRSKTGSLRSKISNLRPRDSRVRVVRPDIFGDPTFDTRQQMAPPNRSKSAPPVPRTKEYILPPNRSNSAPPIDSIWQQESSPNRNNFVPPVDIIKEQVSSPDRNTFTPPVDRIREQVSLPNSGPSALPIETKQQILPPNLESSAPSTPKTPKAPTRKNTLRERTQSRLAGLKHKFFRSSSSRKVSQSLPEICSELAQIPVEEVSNPQTAKCQIFKEEPIRLEVKSLGNKKFKMLLPISQGASGLGISEEEEEEDENCDRFIEMLPESCQHISQKASPLGLVPRLFPHGKVRGNVRYVASCFWIWLCMVDDLTESLAGQDWKFVESDLIRVFTDDDDSHYNNVDGDAVKVSLALRTVIDTTELNINDSHAAETEWRENFKTAIREVLTGFKSERSLLESKRVVLSDWMRVRMVTISARPFMILARASLGLEPVLSPFGNPLMGNYIPVSPSHKDSENNLEKIECILQLIMGLQNDILGWERGRKGNSLNTVQVLAKGGMRSSTAMKEVISMHNELVQHLSAYGERAWNESLSAPNSLLADVSDLLAPPTLLFVDAAASAVTLWPDFRKDSRLNHRRGSAPDDNVRKYLELVMGFAGGLANWMVVSKRDAIDSQSV</sequence>
<evidence type="ECO:0000256" key="1">
    <source>
        <dbReference type="SAM" id="MobiDB-lite"/>
    </source>
</evidence>
<evidence type="ECO:0000313" key="2">
    <source>
        <dbReference type="EMBL" id="KAL0636556.1"/>
    </source>
</evidence>
<feature type="compositionally biased region" description="Low complexity" evidence="1">
    <location>
        <begin position="211"/>
        <end position="222"/>
    </location>
</feature>
<name>A0ABR3GKZ3_9PEZI</name>
<feature type="region of interest" description="Disordered" evidence="1">
    <location>
        <begin position="98"/>
        <end position="124"/>
    </location>
</feature>
<protein>
    <submittedName>
        <fullName evidence="2">Uncharacterized protein</fullName>
    </submittedName>
</protein>
<proteinExistence type="predicted"/>
<dbReference type="Gene3D" id="1.10.600.10">
    <property type="entry name" value="Farnesyl Diphosphate Synthase"/>
    <property type="match status" value="1"/>
</dbReference>
<evidence type="ECO:0000313" key="3">
    <source>
        <dbReference type="Proteomes" id="UP001447188"/>
    </source>
</evidence>
<keyword evidence="3" id="KW-1185">Reference proteome</keyword>
<feature type="region of interest" description="Disordered" evidence="1">
    <location>
        <begin position="207"/>
        <end position="232"/>
    </location>
</feature>
<dbReference type="InterPro" id="IPR008949">
    <property type="entry name" value="Isoprenoid_synthase_dom_sf"/>
</dbReference>